<keyword evidence="10" id="KW-1185">Reference proteome</keyword>
<evidence type="ECO:0000256" key="8">
    <source>
        <dbReference type="RuleBase" id="RU363041"/>
    </source>
</evidence>
<dbReference type="InterPro" id="IPR002781">
    <property type="entry name" value="TM_pro_TauE-like"/>
</dbReference>
<dbReference type="InterPro" id="IPR052017">
    <property type="entry name" value="TSUP"/>
</dbReference>
<dbReference type="RefSeq" id="WP_310408018.1">
    <property type="nucleotide sequence ID" value="NZ_JAVDYC010000001.1"/>
</dbReference>
<dbReference type="GO" id="GO:0005886">
    <property type="term" value="C:plasma membrane"/>
    <property type="evidence" value="ECO:0007669"/>
    <property type="project" value="UniProtKB-SubCell"/>
</dbReference>
<comment type="similarity">
    <text evidence="2 8">Belongs to the 4-toluene sulfonate uptake permease (TSUP) (TC 2.A.102) family.</text>
</comment>
<feature type="transmembrane region" description="Helical" evidence="8">
    <location>
        <begin position="96"/>
        <end position="116"/>
    </location>
</feature>
<evidence type="ECO:0000313" key="9">
    <source>
        <dbReference type="EMBL" id="MDR7319972.1"/>
    </source>
</evidence>
<reference evidence="9 10" key="1">
    <citation type="submission" date="2023-07" db="EMBL/GenBank/DDBJ databases">
        <title>Sequencing the genomes of 1000 actinobacteria strains.</title>
        <authorList>
            <person name="Klenk H.-P."/>
        </authorList>
    </citation>
    <scope>NUCLEOTIDE SEQUENCE [LARGE SCALE GENOMIC DNA]</scope>
    <source>
        <strain evidence="9 10">DSM 44711</strain>
    </source>
</reference>
<feature type="transmembrane region" description="Helical" evidence="8">
    <location>
        <begin position="46"/>
        <end position="61"/>
    </location>
</feature>
<dbReference type="Pfam" id="PF01925">
    <property type="entry name" value="TauE"/>
    <property type="match status" value="1"/>
</dbReference>
<keyword evidence="7 8" id="KW-0472">Membrane</keyword>
<evidence type="ECO:0000256" key="5">
    <source>
        <dbReference type="ARBA" id="ARBA00022692"/>
    </source>
</evidence>
<evidence type="ECO:0000256" key="4">
    <source>
        <dbReference type="ARBA" id="ARBA00022475"/>
    </source>
</evidence>
<protein>
    <recommendedName>
        <fullName evidence="8">Probable membrane transporter protein</fullName>
    </recommendedName>
</protein>
<gene>
    <name evidence="9" type="ORF">J2S44_000222</name>
</gene>
<dbReference type="AlphaFoldDB" id="A0AAE3ZHB3"/>
<dbReference type="Proteomes" id="UP001183629">
    <property type="component" value="Unassembled WGS sequence"/>
</dbReference>
<dbReference type="PANTHER" id="PTHR30269">
    <property type="entry name" value="TRANSMEMBRANE PROTEIN YFCA"/>
    <property type="match status" value="1"/>
</dbReference>
<evidence type="ECO:0000256" key="7">
    <source>
        <dbReference type="ARBA" id="ARBA00023136"/>
    </source>
</evidence>
<comment type="caution">
    <text evidence="9">The sequence shown here is derived from an EMBL/GenBank/DDBJ whole genome shotgun (WGS) entry which is preliminary data.</text>
</comment>
<feature type="transmembrane region" description="Helical" evidence="8">
    <location>
        <begin position="162"/>
        <end position="180"/>
    </location>
</feature>
<proteinExistence type="inferred from homology"/>
<keyword evidence="5 8" id="KW-0812">Transmembrane</keyword>
<keyword evidence="6 8" id="KW-1133">Transmembrane helix</keyword>
<evidence type="ECO:0000256" key="2">
    <source>
        <dbReference type="ARBA" id="ARBA00009142"/>
    </source>
</evidence>
<dbReference type="EMBL" id="JAVDYC010000001">
    <property type="protein sequence ID" value="MDR7319972.1"/>
    <property type="molecule type" value="Genomic_DNA"/>
</dbReference>
<sequence length="238" mass="24204">MSGWAYALLSVTVVLAGCLQGSIGFGMGMVAAPVVAIVDPTLLPGMLIMLAAVLTLIVTIRERDSINLAGAGWALAGRVPGTAAGVALVALLPRTWLSLLLGAVIIFGVVSAIGGWSPEPTRRTTALAGAASGMLGTATSIGGPPMALVWQRSTGAGLRGTMSTFFLAGSLMSLAGLLAAGQIGPATLRTTLWFLPATLAGYLLSRYVNRFMSRARLRATAIVTSLAGATALIVNQLV</sequence>
<feature type="transmembrane region" description="Helical" evidence="8">
    <location>
        <begin position="186"/>
        <end position="205"/>
    </location>
</feature>
<keyword evidence="4 8" id="KW-1003">Cell membrane</keyword>
<name>A0AAE3ZHB3_9ACTN</name>
<evidence type="ECO:0000256" key="1">
    <source>
        <dbReference type="ARBA" id="ARBA00004651"/>
    </source>
</evidence>
<evidence type="ECO:0000313" key="10">
    <source>
        <dbReference type="Proteomes" id="UP001183629"/>
    </source>
</evidence>
<evidence type="ECO:0000256" key="3">
    <source>
        <dbReference type="ARBA" id="ARBA00022448"/>
    </source>
</evidence>
<accession>A0AAE3ZHB3</accession>
<comment type="subcellular location">
    <subcellularLocation>
        <location evidence="1 8">Cell membrane</location>
        <topology evidence="1 8">Multi-pass membrane protein</topology>
    </subcellularLocation>
</comment>
<keyword evidence="3" id="KW-0813">Transport</keyword>
<organism evidence="9 10">
    <name type="scientific">Catenuloplanes niger</name>
    <dbReference type="NCBI Taxonomy" id="587534"/>
    <lineage>
        <taxon>Bacteria</taxon>
        <taxon>Bacillati</taxon>
        <taxon>Actinomycetota</taxon>
        <taxon>Actinomycetes</taxon>
        <taxon>Micromonosporales</taxon>
        <taxon>Micromonosporaceae</taxon>
        <taxon>Catenuloplanes</taxon>
    </lineage>
</organism>
<dbReference type="PANTHER" id="PTHR30269:SF37">
    <property type="entry name" value="MEMBRANE TRANSPORTER PROTEIN"/>
    <property type="match status" value="1"/>
</dbReference>
<evidence type="ECO:0000256" key="6">
    <source>
        <dbReference type="ARBA" id="ARBA00022989"/>
    </source>
</evidence>